<keyword evidence="3" id="KW-1185">Reference proteome</keyword>
<accession>A0ABN7VZU2</accession>
<organism evidence="2 3">
    <name type="scientific">Gigaspora margarita</name>
    <dbReference type="NCBI Taxonomy" id="4874"/>
    <lineage>
        <taxon>Eukaryota</taxon>
        <taxon>Fungi</taxon>
        <taxon>Fungi incertae sedis</taxon>
        <taxon>Mucoromycota</taxon>
        <taxon>Glomeromycotina</taxon>
        <taxon>Glomeromycetes</taxon>
        <taxon>Diversisporales</taxon>
        <taxon>Gigasporaceae</taxon>
        <taxon>Gigaspora</taxon>
    </lineage>
</organism>
<evidence type="ECO:0000313" key="3">
    <source>
        <dbReference type="Proteomes" id="UP000789901"/>
    </source>
</evidence>
<evidence type="ECO:0000313" key="2">
    <source>
        <dbReference type="EMBL" id="CAG8808330.1"/>
    </source>
</evidence>
<gene>
    <name evidence="2" type="ORF">GMARGA_LOCUS24681</name>
</gene>
<feature type="region of interest" description="Disordered" evidence="1">
    <location>
        <begin position="66"/>
        <end position="87"/>
    </location>
</feature>
<proteinExistence type="predicted"/>
<protein>
    <submittedName>
        <fullName evidence="2">39608_t:CDS:1</fullName>
    </submittedName>
</protein>
<evidence type="ECO:0000256" key="1">
    <source>
        <dbReference type="SAM" id="MobiDB-lite"/>
    </source>
</evidence>
<reference evidence="2 3" key="1">
    <citation type="submission" date="2021-06" db="EMBL/GenBank/DDBJ databases">
        <authorList>
            <person name="Kallberg Y."/>
            <person name="Tangrot J."/>
            <person name="Rosling A."/>
        </authorList>
    </citation>
    <scope>NUCLEOTIDE SEQUENCE [LARGE SCALE GENOMIC DNA]</scope>
    <source>
        <strain evidence="2 3">120-4 pot B 10/14</strain>
    </source>
</reference>
<feature type="non-terminal residue" evidence="2">
    <location>
        <position position="177"/>
    </location>
</feature>
<name>A0ABN7VZU2_GIGMA</name>
<dbReference type="EMBL" id="CAJVQB010026335">
    <property type="protein sequence ID" value="CAG8808330.1"/>
    <property type="molecule type" value="Genomic_DNA"/>
</dbReference>
<sequence>MLKVLALEDLENSSTIVEGAWLLQFGHDIDYRHKSQKGLAAYERSKSVMQYEVFLFNASGDHDDNEALSKHNDSKFPHNHEALSGHKNPKDCHKIALITGDFVFASLHIRQTDFQELLVNAFDDLEYNQNILEKNGQKDEVKSIKMDGQKKKNKDIEENFKNKVSIKKFLTENTFHN</sequence>
<dbReference type="Proteomes" id="UP000789901">
    <property type="component" value="Unassembled WGS sequence"/>
</dbReference>
<comment type="caution">
    <text evidence="2">The sequence shown here is derived from an EMBL/GenBank/DDBJ whole genome shotgun (WGS) entry which is preliminary data.</text>
</comment>